<evidence type="ECO:0000256" key="1">
    <source>
        <dbReference type="ARBA" id="ARBA00004448"/>
    </source>
</evidence>
<sequence>MNPLIYSLFVSLLACSTVLVMMSHHWMLAWLGLEINTMAMIPIIAQQHHPRATEAAMKYFLTQTVAALLVLYASTINATQTGHWTLTNITTPSAQILLTLALTMKMGVAPMHAWFSEVLQGTKTSTALILATTQKLPPLTLLILNANHMPPNILLFLGALSTLWGGLAALNQTNLRKIMAFSSIAHMGWIMIALTLNTNLTTLAFLLYMTLTAPIFMTMMTTSTKTLADLATTWIVTPMLTSLLMLSLFSLGGLPPLTGFIPKMLITDALIKAQLTPLAIFLMLASLPSLFFYIRLAYLTTLTNPPGTTNSKHKWRQPPTKFNLVAPMIALATPLLPMLPLMYATP</sequence>
<dbReference type="GO" id="GO:0005743">
    <property type="term" value="C:mitochondrial inner membrane"/>
    <property type="evidence" value="ECO:0007669"/>
    <property type="project" value="UniProtKB-SubCell"/>
</dbReference>
<dbReference type="InterPro" id="IPR050175">
    <property type="entry name" value="Complex_I_Subunit_2"/>
</dbReference>
<evidence type="ECO:0000256" key="16">
    <source>
        <dbReference type="ARBA" id="ARBA00049551"/>
    </source>
</evidence>
<evidence type="ECO:0000256" key="3">
    <source>
        <dbReference type="ARBA" id="ARBA00012944"/>
    </source>
</evidence>
<feature type="transmembrane region" description="Helical" evidence="17">
    <location>
        <begin position="274"/>
        <end position="294"/>
    </location>
</feature>
<evidence type="ECO:0000256" key="13">
    <source>
        <dbReference type="ARBA" id="ARBA00023075"/>
    </source>
</evidence>
<evidence type="ECO:0000256" key="2">
    <source>
        <dbReference type="ARBA" id="ARBA00007012"/>
    </source>
</evidence>
<dbReference type="PRINTS" id="PR01436">
    <property type="entry name" value="NADHDHGNASE2"/>
</dbReference>
<feature type="transmembrane region" description="Helical" evidence="17">
    <location>
        <begin position="153"/>
        <end position="171"/>
    </location>
</feature>
<feature type="transmembrane region" description="Helical" evidence="17">
    <location>
        <begin position="57"/>
        <end position="76"/>
    </location>
</feature>
<comment type="similarity">
    <text evidence="2 17">Belongs to the complex I subunit 2 family.</text>
</comment>
<dbReference type="EC" id="7.1.1.2" evidence="3 17"/>
<comment type="function">
    <text evidence="17">Core subunit of the mitochondrial membrane respiratory chain NADH dehydrogenase (Complex I) which catalyzes electron transfer from NADH through the respiratory chain, using ubiquinone as an electron acceptor. Essential for the catalytic activity and assembly of complex I.</text>
</comment>
<dbReference type="GeneID" id="33195118"/>
<evidence type="ECO:0000256" key="14">
    <source>
        <dbReference type="ARBA" id="ARBA00023128"/>
    </source>
</evidence>
<evidence type="ECO:0000259" key="19">
    <source>
        <dbReference type="Pfam" id="PF06444"/>
    </source>
</evidence>
<feature type="transmembrane region" description="Helical" evidence="17">
    <location>
        <begin position="322"/>
        <end position="343"/>
    </location>
</feature>
<keyword evidence="15 17" id="KW-0472">Membrane</keyword>
<feature type="transmembrane region" description="Helical" evidence="17">
    <location>
        <begin position="234"/>
        <end position="254"/>
    </location>
</feature>
<name>A0A1Y1CC08_GONAL</name>
<comment type="catalytic activity">
    <reaction evidence="16 17">
        <text>a ubiquinone + NADH + 5 H(+)(in) = a ubiquinol + NAD(+) + 4 H(+)(out)</text>
        <dbReference type="Rhea" id="RHEA:29091"/>
        <dbReference type="Rhea" id="RHEA-COMP:9565"/>
        <dbReference type="Rhea" id="RHEA-COMP:9566"/>
        <dbReference type="ChEBI" id="CHEBI:15378"/>
        <dbReference type="ChEBI" id="CHEBI:16389"/>
        <dbReference type="ChEBI" id="CHEBI:17976"/>
        <dbReference type="ChEBI" id="CHEBI:57540"/>
        <dbReference type="ChEBI" id="CHEBI:57945"/>
        <dbReference type="EC" id="7.1.1.2"/>
    </reaction>
</comment>
<dbReference type="EMBL" id="AB612271">
    <property type="protein sequence ID" value="BAX77885.1"/>
    <property type="molecule type" value="Genomic_DNA"/>
</dbReference>
<protein>
    <recommendedName>
        <fullName evidence="4 17">NADH-ubiquinone oxidoreductase chain 2</fullName>
        <ecNumber evidence="3 17">7.1.1.2</ecNumber>
    </recommendedName>
</protein>
<dbReference type="PANTHER" id="PTHR46552">
    <property type="entry name" value="NADH-UBIQUINONE OXIDOREDUCTASE CHAIN 2"/>
    <property type="match status" value="1"/>
</dbReference>
<reference evidence="20" key="1">
    <citation type="submission" date="2011-02" db="EMBL/GenBank/DDBJ databases">
        <title>The complete mitochondrial genome of Gonatodes albogularis.</title>
        <authorList>
            <person name="Kumazawa Y."/>
            <person name="Hashiguchi Y."/>
            <person name="Yamada C."/>
        </authorList>
    </citation>
    <scope>NUCLEOTIDE SEQUENCE</scope>
    <source>
        <strain evidence="20">Galb1</strain>
    </source>
</reference>
<keyword evidence="13 17" id="KW-0830">Ubiquinone</keyword>
<dbReference type="GO" id="GO:0006120">
    <property type="term" value="P:mitochondrial electron transport, NADH to ubiquinone"/>
    <property type="evidence" value="ECO:0007669"/>
    <property type="project" value="InterPro"/>
</dbReference>
<evidence type="ECO:0000256" key="12">
    <source>
        <dbReference type="ARBA" id="ARBA00023027"/>
    </source>
</evidence>
<dbReference type="InterPro" id="IPR003917">
    <property type="entry name" value="NADH_UbQ_OxRdtase_chain2"/>
</dbReference>
<gene>
    <name evidence="20" type="primary">ND2</name>
</gene>
<dbReference type="RefSeq" id="YP_009388951.1">
    <property type="nucleotide sequence ID" value="NC_035153.1"/>
</dbReference>
<evidence type="ECO:0000256" key="10">
    <source>
        <dbReference type="ARBA" id="ARBA00022982"/>
    </source>
</evidence>
<keyword evidence="10 17" id="KW-0249">Electron transport</keyword>
<feature type="domain" description="NADH:quinone oxidoreductase/Mrp antiporter transmembrane" evidence="18">
    <location>
        <begin position="23"/>
        <end position="285"/>
    </location>
</feature>
<dbReference type="Pfam" id="PF06444">
    <property type="entry name" value="NADH_dehy_S2_C"/>
    <property type="match status" value="1"/>
</dbReference>
<feature type="transmembrane region" description="Helical" evidence="17">
    <location>
        <begin position="26"/>
        <end position="45"/>
    </location>
</feature>
<dbReference type="InterPro" id="IPR001750">
    <property type="entry name" value="ND/Mrp_TM"/>
</dbReference>
<keyword evidence="7 17" id="KW-0812">Transmembrane</keyword>
<keyword evidence="14 17" id="KW-0496">Mitochondrion</keyword>
<evidence type="ECO:0000256" key="15">
    <source>
        <dbReference type="ARBA" id="ARBA00023136"/>
    </source>
</evidence>
<dbReference type="InterPro" id="IPR010933">
    <property type="entry name" value="NADH_DH_su2_C"/>
</dbReference>
<feature type="domain" description="NADH dehydrogenase subunit 2 C-terminal" evidence="19">
    <location>
        <begin position="290"/>
        <end position="343"/>
    </location>
</feature>
<organism evidence="20">
    <name type="scientific">Gonatodes albogularis</name>
    <name type="common">Yellow-headed gecko</name>
    <dbReference type="NCBI Taxonomy" id="460622"/>
    <lineage>
        <taxon>Eukaryota</taxon>
        <taxon>Metazoa</taxon>
        <taxon>Chordata</taxon>
        <taxon>Craniata</taxon>
        <taxon>Vertebrata</taxon>
        <taxon>Euteleostomi</taxon>
        <taxon>Lepidosauria</taxon>
        <taxon>Squamata</taxon>
        <taxon>Bifurcata</taxon>
        <taxon>Gekkota</taxon>
        <taxon>Sphaerodactylidae</taxon>
        <taxon>Gonatodes</taxon>
    </lineage>
</organism>
<dbReference type="CTD" id="4536"/>
<evidence type="ECO:0000256" key="17">
    <source>
        <dbReference type="RuleBase" id="RU003403"/>
    </source>
</evidence>
<accession>A0A1Y1CC08</accession>
<feature type="transmembrane region" description="Helical" evidence="17">
    <location>
        <begin position="96"/>
        <end position="115"/>
    </location>
</feature>
<keyword evidence="9 17" id="KW-1278">Translocase</keyword>
<evidence type="ECO:0000259" key="18">
    <source>
        <dbReference type="Pfam" id="PF00361"/>
    </source>
</evidence>
<dbReference type="AlphaFoldDB" id="A0A1Y1CC08"/>
<evidence type="ECO:0000256" key="4">
    <source>
        <dbReference type="ARBA" id="ARBA00021008"/>
    </source>
</evidence>
<evidence type="ECO:0000256" key="7">
    <source>
        <dbReference type="ARBA" id="ARBA00022692"/>
    </source>
</evidence>
<keyword evidence="12 17" id="KW-0520">NAD</keyword>
<evidence type="ECO:0000256" key="8">
    <source>
        <dbReference type="ARBA" id="ARBA00022792"/>
    </source>
</evidence>
<keyword evidence="8 17" id="KW-0999">Mitochondrion inner membrane</keyword>
<dbReference type="Pfam" id="PF00361">
    <property type="entry name" value="Proton_antipo_M"/>
    <property type="match status" value="1"/>
</dbReference>
<evidence type="ECO:0000256" key="6">
    <source>
        <dbReference type="ARBA" id="ARBA00022660"/>
    </source>
</evidence>
<dbReference type="PANTHER" id="PTHR46552:SF1">
    <property type="entry name" value="NADH-UBIQUINONE OXIDOREDUCTASE CHAIN 2"/>
    <property type="match status" value="1"/>
</dbReference>
<keyword evidence="6 17" id="KW-0679">Respiratory chain</keyword>
<dbReference type="GO" id="GO:0008137">
    <property type="term" value="F:NADH dehydrogenase (ubiquinone) activity"/>
    <property type="evidence" value="ECO:0007669"/>
    <property type="project" value="UniProtKB-EC"/>
</dbReference>
<keyword evidence="5" id="KW-0813">Transport</keyword>
<geneLocation type="mitochondrion" evidence="20"/>
<evidence type="ECO:0000313" key="20">
    <source>
        <dbReference type="EMBL" id="BAX77885.1"/>
    </source>
</evidence>
<evidence type="ECO:0000256" key="5">
    <source>
        <dbReference type="ARBA" id="ARBA00022448"/>
    </source>
</evidence>
<keyword evidence="11 17" id="KW-1133">Transmembrane helix</keyword>
<evidence type="ECO:0000256" key="9">
    <source>
        <dbReference type="ARBA" id="ARBA00022967"/>
    </source>
</evidence>
<comment type="subcellular location">
    <subcellularLocation>
        <location evidence="1 17">Mitochondrion inner membrane</location>
        <topology evidence="1 17">Multi-pass membrane protein</topology>
    </subcellularLocation>
</comment>
<proteinExistence type="inferred from homology"/>
<evidence type="ECO:0000256" key="11">
    <source>
        <dbReference type="ARBA" id="ARBA00022989"/>
    </source>
</evidence>